<dbReference type="GO" id="GO:0004719">
    <property type="term" value="F:protein-L-isoaspartate (D-aspartate) O-methyltransferase activity"/>
    <property type="evidence" value="ECO:0007669"/>
    <property type="project" value="InterPro"/>
</dbReference>
<dbReference type="InterPro" id="IPR000682">
    <property type="entry name" value="PCMT"/>
</dbReference>
<dbReference type="SUPFAM" id="SSF53335">
    <property type="entry name" value="S-adenosyl-L-methionine-dependent methyltransferases"/>
    <property type="match status" value="1"/>
</dbReference>
<evidence type="ECO:0000256" key="3">
    <source>
        <dbReference type="ARBA" id="ARBA00030757"/>
    </source>
</evidence>
<protein>
    <recommendedName>
        <fullName evidence="2">Protein-L-isoaspartate O-methyltransferase</fullName>
    </recommendedName>
    <alternativeName>
        <fullName evidence="3">Protein L-isoaspartyl methyltransferase</fullName>
    </alternativeName>
</protein>
<dbReference type="EMBL" id="VUOD01000007">
    <property type="protein sequence ID" value="KAA2284368.1"/>
    <property type="molecule type" value="Genomic_DNA"/>
</dbReference>
<dbReference type="InterPro" id="IPR029063">
    <property type="entry name" value="SAM-dependent_MTases_sf"/>
</dbReference>
<comment type="similarity">
    <text evidence="1">Belongs to the methyltransferase superfamily. L-isoaspartyl/D-aspartyl protein methyltransferase family.</text>
</comment>
<keyword evidence="4" id="KW-0808">Transferase</keyword>
<reference evidence="4 5" key="1">
    <citation type="submission" date="2019-09" db="EMBL/GenBank/DDBJ databases">
        <title>Arenimonas chukotkensis sp. nov., a bacterium isolated from Chukotka hot spring, Arctic region, Russia.</title>
        <authorList>
            <person name="Zayulina K.S."/>
            <person name="Prokofeva M.I."/>
            <person name="Elcheninov A.G."/>
            <person name="Novikov A."/>
            <person name="Kochetkova T.V."/>
            <person name="Kublanov I.V."/>
        </authorList>
    </citation>
    <scope>NUCLEOTIDE SEQUENCE [LARGE SCALE GENOMIC DNA]</scope>
    <source>
        <strain evidence="4 5">3729k</strain>
    </source>
</reference>
<dbReference type="RefSeq" id="WP_149861059.1">
    <property type="nucleotide sequence ID" value="NZ_VUOD01000007.1"/>
</dbReference>
<dbReference type="Pfam" id="PF01135">
    <property type="entry name" value="PCMT"/>
    <property type="match status" value="1"/>
</dbReference>
<organism evidence="4 5">
    <name type="scientific">Arenimonas fontis</name>
    <dbReference type="NCBI Taxonomy" id="2608255"/>
    <lineage>
        <taxon>Bacteria</taxon>
        <taxon>Pseudomonadati</taxon>
        <taxon>Pseudomonadota</taxon>
        <taxon>Gammaproteobacteria</taxon>
        <taxon>Lysobacterales</taxon>
        <taxon>Lysobacteraceae</taxon>
        <taxon>Arenimonas</taxon>
    </lineage>
</organism>
<evidence type="ECO:0000313" key="5">
    <source>
        <dbReference type="Proteomes" id="UP000322165"/>
    </source>
</evidence>
<dbReference type="PANTHER" id="PTHR11579">
    <property type="entry name" value="PROTEIN-L-ISOASPARTATE O-METHYLTRANSFERASE"/>
    <property type="match status" value="1"/>
</dbReference>
<dbReference type="PANTHER" id="PTHR11579:SF18">
    <property type="entry name" value="PROTEIN-L-ISOASPARTATE O-METHYLTRANSFERASE"/>
    <property type="match status" value="1"/>
</dbReference>
<dbReference type="GO" id="GO:0005737">
    <property type="term" value="C:cytoplasm"/>
    <property type="evidence" value="ECO:0007669"/>
    <property type="project" value="TreeGrafter"/>
</dbReference>
<dbReference type="Proteomes" id="UP000322165">
    <property type="component" value="Unassembled WGS sequence"/>
</dbReference>
<sequence length="217" mass="24202">MSIDFQQARFAMVEQQVRPWDVLDPRVLETLMTVPREDYVPPRHRKLAFADLALPLEHGESMMKPVIEGRMLQALALQPEDQVLEIGTGSGFVTACLARLAHEVTSVDIHADFVERAQARLVADGHLNVRLETADALAWEPGRLFDAIAVTGAVADRPERFAAWLRPGGRLFVVHGHSPVQEALLLTREGEGLLRESLFETDIPYLRGAEPAPRFIL</sequence>
<keyword evidence="4" id="KW-0489">Methyltransferase</keyword>
<comment type="caution">
    <text evidence="4">The sequence shown here is derived from an EMBL/GenBank/DDBJ whole genome shotgun (WGS) entry which is preliminary data.</text>
</comment>
<gene>
    <name evidence="4" type="ORF">F0415_09905</name>
</gene>
<keyword evidence="5" id="KW-1185">Reference proteome</keyword>
<evidence type="ECO:0000256" key="2">
    <source>
        <dbReference type="ARBA" id="ARBA00013346"/>
    </source>
</evidence>
<dbReference type="GO" id="GO:0032259">
    <property type="term" value="P:methylation"/>
    <property type="evidence" value="ECO:0007669"/>
    <property type="project" value="UniProtKB-KW"/>
</dbReference>
<dbReference type="CDD" id="cd02440">
    <property type="entry name" value="AdoMet_MTases"/>
    <property type="match status" value="1"/>
</dbReference>
<reference evidence="4 5" key="2">
    <citation type="submission" date="2019-09" db="EMBL/GenBank/DDBJ databases">
        <authorList>
            <person name="Mazur A."/>
        </authorList>
    </citation>
    <scope>NUCLEOTIDE SEQUENCE [LARGE SCALE GENOMIC DNA]</scope>
    <source>
        <strain evidence="4 5">3729k</strain>
    </source>
</reference>
<evidence type="ECO:0000256" key="1">
    <source>
        <dbReference type="ARBA" id="ARBA00005369"/>
    </source>
</evidence>
<dbReference type="AlphaFoldDB" id="A0A5B2Z6B3"/>
<accession>A0A5B2Z6B3</accession>
<evidence type="ECO:0000313" key="4">
    <source>
        <dbReference type="EMBL" id="KAA2284368.1"/>
    </source>
</evidence>
<proteinExistence type="inferred from homology"/>
<dbReference type="Gene3D" id="3.40.50.150">
    <property type="entry name" value="Vaccinia Virus protein VP39"/>
    <property type="match status" value="1"/>
</dbReference>
<name>A0A5B2Z6B3_9GAMM</name>